<evidence type="ECO:0000259" key="7">
    <source>
        <dbReference type="Pfam" id="PF07669"/>
    </source>
</evidence>
<dbReference type="InterPro" id="IPR029063">
    <property type="entry name" value="SAM-dependent_MTases_sf"/>
</dbReference>
<dbReference type="NCBIfam" id="NF033451">
    <property type="entry name" value="BREX_2_MTaseX"/>
    <property type="match status" value="1"/>
</dbReference>
<proteinExistence type="predicted"/>
<dbReference type="InterPro" id="IPR002052">
    <property type="entry name" value="DNA_methylase_N6_adenine_CS"/>
</dbReference>
<keyword evidence="3 9" id="KW-0808">Transferase</keyword>
<dbReference type="PANTHER" id="PTHR33841">
    <property type="entry name" value="DNA METHYLTRANSFERASE YEEA-RELATED"/>
    <property type="match status" value="1"/>
</dbReference>
<reference evidence="9 10" key="1">
    <citation type="submission" date="2023-06" db="EMBL/GenBank/DDBJ databases">
        <authorList>
            <person name="Yushchuk O."/>
            <person name="Binda E."/>
            <person name="Ruckert-Reed C."/>
            <person name="Fedorenko V."/>
            <person name="Kalinowski J."/>
            <person name="Marinelli F."/>
        </authorList>
    </citation>
    <scope>NUCLEOTIDE SEQUENCE [LARGE SCALE GENOMIC DNA]</scope>
    <source>
        <strain evidence="9 10">NRRL 3884</strain>
    </source>
</reference>
<feature type="domain" description="DUF7008" evidence="8">
    <location>
        <begin position="818"/>
        <end position="1184"/>
    </location>
</feature>
<dbReference type="GO" id="GO:0009007">
    <property type="term" value="F:site-specific DNA-methyltransferase (adenine-specific) activity"/>
    <property type="evidence" value="ECO:0007669"/>
    <property type="project" value="UniProtKB-EC"/>
</dbReference>
<dbReference type="EMBL" id="CP126980">
    <property type="protein sequence ID" value="WIM97001.1"/>
    <property type="molecule type" value="Genomic_DNA"/>
</dbReference>
<dbReference type="InterPro" id="IPR050953">
    <property type="entry name" value="N4_N6_ade-DNA_methylase"/>
</dbReference>
<dbReference type="PANTHER" id="PTHR33841:SF1">
    <property type="entry name" value="DNA METHYLTRANSFERASE A"/>
    <property type="match status" value="1"/>
</dbReference>
<dbReference type="PRINTS" id="PR00507">
    <property type="entry name" value="N12N6MTFRASE"/>
</dbReference>
<evidence type="ECO:0000256" key="5">
    <source>
        <dbReference type="ARBA" id="ARBA00047942"/>
    </source>
</evidence>
<evidence type="ECO:0000259" key="8">
    <source>
        <dbReference type="Pfam" id="PF22654"/>
    </source>
</evidence>
<gene>
    <name evidence="9" type="primary">pglX</name>
    <name evidence="9" type="ORF">ACTOB_000487</name>
</gene>
<name>A0ABY8WGK5_9ACTN</name>
<evidence type="ECO:0000256" key="2">
    <source>
        <dbReference type="ARBA" id="ARBA00022603"/>
    </source>
</evidence>
<dbReference type="Pfam" id="PF07669">
    <property type="entry name" value="Eco57I"/>
    <property type="match status" value="1"/>
</dbReference>
<organism evidence="9 10">
    <name type="scientific">Actinoplanes oblitus</name>
    <dbReference type="NCBI Taxonomy" id="3040509"/>
    <lineage>
        <taxon>Bacteria</taxon>
        <taxon>Bacillati</taxon>
        <taxon>Actinomycetota</taxon>
        <taxon>Actinomycetes</taxon>
        <taxon>Micromonosporales</taxon>
        <taxon>Micromonosporaceae</taxon>
        <taxon>Actinoplanes</taxon>
    </lineage>
</organism>
<dbReference type="InterPro" id="IPR054277">
    <property type="entry name" value="DUF7008"/>
</dbReference>
<dbReference type="GO" id="GO:0032259">
    <property type="term" value="P:methylation"/>
    <property type="evidence" value="ECO:0007669"/>
    <property type="project" value="UniProtKB-KW"/>
</dbReference>
<feature type="domain" description="Type II methyltransferase M.TaqI-like" evidence="7">
    <location>
        <begin position="275"/>
        <end position="449"/>
    </location>
</feature>
<dbReference type="PROSITE" id="PS00092">
    <property type="entry name" value="N6_MTASE"/>
    <property type="match status" value="1"/>
</dbReference>
<keyword evidence="4" id="KW-0949">S-adenosyl-L-methionine</keyword>
<dbReference type="InterPro" id="IPR011639">
    <property type="entry name" value="MethylTrfase_TaqI-like_dom"/>
</dbReference>
<feature type="compositionally biased region" description="Basic and acidic residues" evidence="6">
    <location>
        <begin position="1159"/>
        <end position="1169"/>
    </location>
</feature>
<dbReference type="RefSeq" id="WP_284918336.1">
    <property type="nucleotide sequence ID" value="NZ_CP126980.1"/>
</dbReference>
<feature type="compositionally biased region" description="Basic residues" evidence="6">
    <location>
        <begin position="1178"/>
        <end position="1187"/>
    </location>
</feature>
<comment type="catalytic activity">
    <reaction evidence="5">
        <text>a 2'-deoxyadenosine in DNA + S-adenosyl-L-methionine = an N(6)-methyl-2'-deoxyadenosine in DNA + S-adenosyl-L-homocysteine + H(+)</text>
        <dbReference type="Rhea" id="RHEA:15197"/>
        <dbReference type="Rhea" id="RHEA-COMP:12418"/>
        <dbReference type="Rhea" id="RHEA-COMP:12419"/>
        <dbReference type="ChEBI" id="CHEBI:15378"/>
        <dbReference type="ChEBI" id="CHEBI:57856"/>
        <dbReference type="ChEBI" id="CHEBI:59789"/>
        <dbReference type="ChEBI" id="CHEBI:90615"/>
        <dbReference type="ChEBI" id="CHEBI:90616"/>
        <dbReference type="EC" id="2.1.1.72"/>
    </reaction>
</comment>
<evidence type="ECO:0000256" key="3">
    <source>
        <dbReference type="ARBA" id="ARBA00022679"/>
    </source>
</evidence>
<evidence type="ECO:0000313" key="9">
    <source>
        <dbReference type="EMBL" id="WIM97001.1"/>
    </source>
</evidence>
<keyword evidence="2 9" id="KW-0489">Methyltransferase</keyword>
<dbReference type="Proteomes" id="UP001240150">
    <property type="component" value="Chromosome"/>
</dbReference>
<dbReference type="Gene3D" id="3.40.50.150">
    <property type="entry name" value="Vaccinia Virus protein VP39"/>
    <property type="match status" value="1"/>
</dbReference>
<accession>A0ABY8WGK5</accession>
<dbReference type="EC" id="2.1.1.72" evidence="1"/>
<feature type="region of interest" description="Disordered" evidence="6">
    <location>
        <begin position="1159"/>
        <end position="1187"/>
    </location>
</feature>
<evidence type="ECO:0000256" key="4">
    <source>
        <dbReference type="ARBA" id="ARBA00022691"/>
    </source>
</evidence>
<keyword evidence="10" id="KW-1185">Reference proteome</keyword>
<protein>
    <recommendedName>
        <fullName evidence="1">site-specific DNA-methyltransferase (adenine-specific)</fullName>
        <ecNumber evidence="1">2.1.1.72</ecNumber>
    </recommendedName>
</protein>
<evidence type="ECO:0000313" key="10">
    <source>
        <dbReference type="Proteomes" id="UP001240150"/>
    </source>
</evidence>
<evidence type="ECO:0000256" key="1">
    <source>
        <dbReference type="ARBA" id="ARBA00011900"/>
    </source>
</evidence>
<evidence type="ECO:0000256" key="6">
    <source>
        <dbReference type="SAM" id="MobiDB-lite"/>
    </source>
</evidence>
<sequence>MSAGATLTAELRAEVKILEEDLRQRLAALPDVKKSWDRQWKDASTVGRTAISWEEWSSERITQAAVAWVLTTVFIRFAEDNSLIKPVWISGPPARRAEALNAQSEFMRTRAQAGENPTDRDWLLKAVDYLSGLPAARELVDETSALWLITPSGDAAGRLLAFWRERDEAGELRRDLRDEKLDTRFLGDIYQDLSEEAKSRYALLQTPDFVERFILDRTLEPALKERPLEGFKVIDPTCGSGHFLLGAFERLRERWEEHAAGVVPRARVQKALDAIHGVDLNPFAVAIARFRLTIAALQAAGETSLDAGNPVVFKLNLAAGDSLLHGLDQQEFDYGAEHHADRTAGNHAYPTENLAALRRILDNGQYDVVVGNPPYITVKDKALNAAYRDRYKYLKGTYALTVPFMERFFALAKSGERAGWVGQITSNSFMKREFGAPLIEKFFPTKDLRLVADTSGAYIPGHGTPTVILVGRNHRPTSETVRAILGVRGEPSRPEVPAKGMVWAAITEYVDEPGHTDDWVTVADLLRRTLAVHPWSLSGGGAGDVAEAIAASSARVLGKSVSSVGRTTATGADDLYFTTAARAKALGLTESTRGIVVGDLARDFTVSSEVVWWPYKDMLAENPISLDSDLATRILWPMRSLLRERVIFGQSIADRGVPWVVHLECYSSKLANPLGIFFAFVATHNHFSLNRSGFLSNRTAPVIKLPERATEDDHLALLGVLNSSTACFWLKQNSHDKGSQGVNEGVKAESWERFYEFTGTTMKDFPLPSRPVSRGRLLDNLAQRLSQLAPQAVVEAGIPVREALKEAYEGYLATRAQMIAQQEELDWEVYRLYGLVDEDLTYAGDDLPELALGERAFEIVLAWRMRDGEEQTAWFARHGSTPLTEIPQHWPAAYRELVQRRIELIASHPYLKLLERPENKRRWAAEPWEKQEERALRAWLLDRLEDRRLWFDHSGAPMTRSVAQLADDVARDADMASVLTLWEGRPDVPVATSLEKLLAREAVPYLAAYRYKESGLRKRAAWEDTWAMQRREDAGEKLKDPIPVPPKYTSADFLRKEYWDNRGKLDVPKERFILYPDTTRETDPSPVLGWAGWDHAQQAFALDQLIIQGETDGWPDERLIPLVAGLSELQPWVEQWHQEADDFYGGESAANTVRQQLDERMQQVERTREQLAAWRPQPARRGRRAAR</sequence>
<dbReference type="SUPFAM" id="SSF53335">
    <property type="entry name" value="S-adenosyl-L-methionine-dependent methyltransferases"/>
    <property type="match status" value="1"/>
</dbReference>
<dbReference type="Pfam" id="PF22654">
    <property type="entry name" value="DUF7008"/>
    <property type="match status" value="1"/>
</dbReference>